<protein>
    <submittedName>
        <fullName evidence="4">2,4-dienoyl-CoA reductase</fullName>
    </submittedName>
</protein>
<evidence type="ECO:0000313" key="4">
    <source>
        <dbReference type="EMBL" id="SFQ68696.1"/>
    </source>
</evidence>
<dbReference type="SUPFAM" id="SSF51395">
    <property type="entry name" value="FMN-linked oxidoreductases"/>
    <property type="match status" value="1"/>
</dbReference>
<accession>A0A1I6AJ34</accession>
<dbReference type="PANTHER" id="PTHR43656">
    <property type="entry name" value="BINDING OXIDOREDUCTASE, PUTATIVE (AFU_ORTHOLOGUE AFUA_2G08260)-RELATED"/>
    <property type="match status" value="1"/>
</dbReference>
<dbReference type="Proteomes" id="UP000182762">
    <property type="component" value="Unassembled WGS sequence"/>
</dbReference>
<evidence type="ECO:0000256" key="1">
    <source>
        <dbReference type="ARBA" id="ARBA00022630"/>
    </source>
</evidence>
<reference evidence="4 5" key="1">
    <citation type="submission" date="2016-10" db="EMBL/GenBank/DDBJ databases">
        <authorList>
            <person name="Varghese N."/>
            <person name="Submissions S."/>
        </authorList>
    </citation>
    <scope>NUCLEOTIDE SEQUENCE [LARGE SCALE GENOMIC DNA]</scope>
    <source>
        <strain evidence="4 5">DSM 13796</strain>
    </source>
</reference>
<dbReference type="PANTHER" id="PTHR43656:SF2">
    <property type="entry name" value="BINDING OXIDOREDUCTASE, PUTATIVE (AFU_ORTHOLOGUE AFUA_2G08260)-RELATED"/>
    <property type="match status" value="1"/>
</dbReference>
<organism evidence="4 5">
    <name type="scientific">Priestia endophytica DSM 13796</name>
    <dbReference type="NCBI Taxonomy" id="1121089"/>
    <lineage>
        <taxon>Bacteria</taxon>
        <taxon>Bacillati</taxon>
        <taxon>Bacillota</taxon>
        <taxon>Bacilli</taxon>
        <taxon>Bacillales</taxon>
        <taxon>Bacillaceae</taxon>
        <taxon>Priestia</taxon>
    </lineage>
</organism>
<dbReference type="InterPro" id="IPR051799">
    <property type="entry name" value="NADH_flavin_oxidoreductase"/>
</dbReference>
<evidence type="ECO:0000256" key="2">
    <source>
        <dbReference type="ARBA" id="ARBA00023002"/>
    </source>
</evidence>
<dbReference type="CDD" id="cd04735">
    <property type="entry name" value="OYE_like_4_FMN"/>
    <property type="match status" value="1"/>
</dbReference>
<dbReference type="RefSeq" id="WP_061805473.1">
    <property type="nucleotide sequence ID" value="NZ_FOXX01000006.1"/>
</dbReference>
<dbReference type="InterPro" id="IPR013785">
    <property type="entry name" value="Aldolase_TIM"/>
</dbReference>
<feature type="domain" description="NADH:flavin oxidoreductase/NADH oxidase N-terminal" evidence="3">
    <location>
        <begin position="8"/>
        <end position="335"/>
    </location>
</feature>
<evidence type="ECO:0000259" key="3">
    <source>
        <dbReference type="Pfam" id="PF00724"/>
    </source>
</evidence>
<dbReference type="GeneID" id="93711434"/>
<keyword evidence="5" id="KW-1185">Reference proteome</keyword>
<comment type="caution">
    <text evidence="4">The sequence shown here is derived from an EMBL/GenBank/DDBJ whole genome shotgun (WGS) entry which is preliminary data.</text>
</comment>
<dbReference type="InterPro" id="IPR001155">
    <property type="entry name" value="OxRdtase_FMN_N"/>
</dbReference>
<proteinExistence type="predicted"/>
<gene>
    <name evidence="4" type="ORF">SAMN02745910_02803</name>
</gene>
<dbReference type="Gene3D" id="3.20.20.70">
    <property type="entry name" value="Aldolase class I"/>
    <property type="match status" value="1"/>
</dbReference>
<keyword evidence="1" id="KW-0285">Flavoprotein</keyword>
<dbReference type="Pfam" id="PF00724">
    <property type="entry name" value="Oxidored_FMN"/>
    <property type="match status" value="1"/>
</dbReference>
<keyword evidence="2" id="KW-0560">Oxidoreductase</keyword>
<evidence type="ECO:0000313" key="5">
    <source>
        <dbReference type="Proteomes" id="UP000182762"/>
    </source>
</evidence>
<sequence length="371" mass="41810">MNSNYEHILEPFTFKSGVELKNRVMLAPMTNYASDDETGEVTEEELAYYSKRTGGVGAIITACAYVTRDGKGFKGEIGSHQDNLVPSLQKLANTIQHRGTKAILQIFHGGRMCPPELLEDRTPISASAVAPEREGSVTPREMTEEDIERVIEGFKESAKRALEAGFDGVEIHGANTYLLQQFFSPHSNRRQDKWGGDVYNRMNFIKEVIKEVKSVVENRPFVIGYRFSPEEIENPGITMEDTFKLIDFLKEQNLDYLHISVQDFWGGSIRDKEDKASRVLLAKERIGDKVPLIGVGSLHTPADVAKALEEVPLVALGRELIMEPQWIQKVEKGEEQDIRTTLSKNSQKELVIPDDLWNAIMNTPGWFPVEE</sequence>
<name>A0A1I6AJ34_9BACI</name>
<dbReference type="EMBL" id="FOXX01000006">
    <property type="protein sequence ID" value="SFQ68696.1"/>
    <property type="molecule type" value="Genomic_DNA"/>
</dbReference>